<feature type="compositionally biased region" description="Basic and acidic residues" evidence="1">
    <location>
        <begin position="33"/>
        <end position="83"/>
    </location>
</feature>
<accession>A0A6J1QKL0</accession>
<dbReference type="RefSeq" id="XP_024882964.1">
    <property type="nucleotide sequence ID" value="XM_025027196.1"/>
</dbReference>
<sequence>MAKDTPKNMEVDELLDYDFTKFDLSPMTQCDLADDRSAGDRPVDDRSAGDRPVDDRSAGDRPVDDRSAGDRPVDNRSVGDHPVGDNQPVDRPTISRPAVATISRPAVATISRPAVAKISRPAVATISCPAVDRPTTARISRPAAQHVRISRPAVDHITSRSTVDRPGTSGPDAVHHPTDDPIVENESDVLDLQRHRGRRSGVRRQQERFMQFLYQLSSAHYNW</sequence>
<dbReference type="GeneID" id="112461812"/>
<evidence type="ECO:0000313" key="3">
    <source>
        <dbReference type="RefSeq" id="XP_024882964.1"/>
    </source>
</evidence>
<gene>
    <name evidence="3" type="primary">LOC112461812</name>
</gene>
<feature type="non-terminal residue" evidence="3">
    <location>
        <position position="223"/>
    </location>
</feature>
<evidence type="ECO:0000256" key="1">
    <source>
        <dbReference type="SAM" id="MobiDB-lite"/>
    </source>
</evidence>
<keyword evidence="2" id="KW-1185">Reference proteome</keyword>
<dbReference type="Proteomes" id="UP000504618">
    <property type="component" value="Unplaced"/>
</dbReference>
<reference evidence="3" key="1">
    <citation type="submission" date="2025-08" db="UniProtKB">
        <authorList>
            <consortium name="RefSeq"/>
        </authorList>
    </citation>
    <scope>IDENTIFICATION</scope>
    <source>
        <tissue evidence="3">Whole body</tissue>
    </source>
</reference>
<dbReference type="AlphaFoldDB" id="A0A6J1QKL0"/>
<proteinExistence type="predicted"/>
<name>A0A6J1QKL0_9HYME</name>
<feature type="region of interest" description="Disordered" evidence="1">
    <location>
        <begin position="30"/>
        <end position="97"/>
    </location>
</feature>
<protein>
    <submittedName>
        <fullName evidence="3">Uncharacterized protein LOC112461812</fullName>
    </submittedName>
</protein>
<evidence type="ECO:0000313" key="2">
    <source>
        <dbReference type="Proteomes" id="UP000504618"/>
    </source>
</evidence>
<organism evidence="2 3">
    <name type="scientific">Temnothorax curvispinosus</name>
    <dbReference type="NCBI Taxonomy" id="300111"/>
    <lineage>
        <taxon>Eukaryota</taxon>
        <taxon>Metazoa</taxon>
        <taxon>Ecdysozoa</taxon>
        <taxon>Arthropoda</taxon>
        <taxon>Hexapoda</taxon>
        <taxon>Insecta</taxon>
        <taxon>Pterygota</taxon>
        <taxon>Neoptera</taxon>
        <taxon>Endopterygota</taxon>
        <taxon>Hymenoptera</taxon>
        <taxon>Apocrita</taxon>
        <taxon>Aculeata</taxon>
        <taxon>Formicoidea</taxon>
        <taxon>Formicidae</taxon>
        <taxon>Myrmicinae</taxon>
        <taxon>Temnothorax</taxon>
    </lineage>
</organism>
<feature type="region of interest" description="Disordered" evidence="1">
    <location>
        <begin position="137"/>
        <end position="182"/>
    </location>
</feature>
<dbReference type="OrthoDB" id="3800084at2759"/>